<comment type="caution">
    <text evidence="1">The sequence shown here is derived from an EMBL/GenBank/DDBJ whole genome shotgun (WGS) entry which is preliminary data.</text>
</comment>
<dbReference type="EMBL" id="RRYP01006082">
    <property type="protein sequence ID" value="TNV81484.1"/>
    <property type="molecule type" value="Genomic_DNA"/>
</dbReference>
<evidence type="ECO:0000313" key="1">
    <source>
        <dbReference type="EMBL" id="TNV81484.1"/>
    </source>
</evidence>
<reference evidence="1" key="1">
    <citation type="submission" date="2019-06" db="EMBL/GenBank/DDBJ databases">
        <authorList>
            <person name="Zheng W."/>
        </authorList>
    </citation>
    <scope>NUCLEOTIDE SEQUENCE</scope>
    <source>
        <strain evidence="1">QDHG01</strain>
    </source>
</reference>
<dbReference type="Proteomes" id="UP000785679">
    <property type="component" value="Unassembled WGS sequence"/>
</dbReference>
<name>A0A8J8T430_HALGN</name>
<keyword evidence="2" id="KW-1185">Reference proteome</keyword>
<gene>
    <name evidence="1" type="ORF">FGO68_gene7354</name>
</gene>
<evidence type="ECO:0000313" key="2">
    <source>
        <dbReference type="Proteomes" id="UP000785679"/>
    </source>
</evidence>
<proteinExistence type="predicted"/>
<dbReference type="AlphaFoldDB" id="A0A8J8T430"/>
<sequence length="164" mass="18820">MNYKSSVESCPIPQEDKGLRENLLNLKVKLGEQNMADASNFSKQHNPQELEEAINQMRSQLGKQDAQINAFASLIGNLTGASNFIRMCFDSQSRAPLDELREELNGNQSRVNNDLKIYIDEKFKQNQEMTVSEIQRAAQFWAPQKQSLESWQASYESFTQRKLN</sequence>
<accession>A0A8J8T430</accession>
<protein>
    <submittedName>
        <fullName evidence="1">Uncharacterized protein</fullName>
    </submittedName>
</protein>
<organism evidence="1 2">
    <name type="scientific">Halteria grandinella</name>
    <dbReference type="NCBI Taxonomy" id="5974"/>
    <lineage>
        <taxon>Eukaryota</taxon>
        <taxon>Sar</taxon>
        <taxon>Alveolata</taxon>
        <taxon>Ciliophora</taxon>
        <taxon>Intramacronucleata</taxon>
        <taxon>Spirotrichea</taxon>
        <taxon>Stichotrichia</taxon>
        <taxon>Sporadotrichida</taxon>
        <taxon>Halteriidae</taxon>
        <taxon>Halteria</taxon>
    </lineage>
</organism>